<dbReference type="Gramene" id="ONIVA05G29620.1">
    <property type="protein sequence ID" value="ONIVA05G29620.1"/>
    <property type="gene ID" value="ONIVA05G29620"/>
</dbReference>
<accession>A0A0E0HJ51</accession>
<reference evidence="8" key="1">
    <citation type="submission" date="2015-04" db="UniProtKB">
        <authorList>
            <consortium name="EnsemblPlants"/>
        </authorList>
    </citation>
    <scope>IDENTIFICATION</scope>
    <source>
        <strain evidence="8">SL10</strain>
    </source>
</reference>
<evidence type="ECO:0000256" key="6">
    <source>
        <dbReference type="ARBA" id="ARBA00049153"/>
    </source>
</evidence>
<dbReference type="Proteomes" id="UP000006591">
    <property type="component" value="Chromosome 5"/>
</dbReference>
<dbReference type="GO" id="GO:0005634">
    <property type="term" value="C:nucleus"/>
    <property type="evidence" value="ECO:0007669"/>
    <property type="project" value="TreeGrafter"/>
</dbReference>
<reference evidence="8" key="2">
    <citation type="submission" date="2018-04" db="EMBL/GenBank/DDBJ databases">
        <title>OnivRS2 (Oryza nivara Reference Sequence Version 2).</title>
        <authorList>
            <person name="Zhang J."/>
            <person name="Kudrna D."/>
            <person name="Lee S."/>
            <person name="Talag J."/>
            <person name="Rajasekar S."/>
            <person name="Welchert J."/>
            <person name="Hsing Y.-I."/>
            <person name="Wing R.A."/>
        </authorList>
    </citation>
    <scope>NUCLEOTIDE SEQUENCE [LARGE SCALE GENOMIC DNA]</scope>
    <source>
        <strain evidence="8">SL10</strain>
    </source>
</reference>
<dbReference type="eggNOG" id="ENOG502QSR9">
    <property type="taxonomic scope" value="Eukaryota"/>
</dbReference>
<dbReference type="EC" id="3.2.2.n1" evidence="2"/>
<feature type="region of interest" description="Disordered" evidence="7">
    <location>
        <begin position="1"/>
        <end position="80"/>
    </location>
</feature>
<protein>
    <recommendedName>
        <fullName evidence="2">cytokinin riboside 5'-monophosphate phosphoribohydrolase</fullName>
        <ecNumber evidence="2">3.2.2.n1</ecNumber>
    </recommendedName>
</protein>
<dbReference type="NCBIfam" id="TIGR00730">
    <property type="entry name" value="Rossman fold protein, TIGR00730 family"/>
    <property type="match status" value="1"/>
</dbReference>
<keyword evidence="4" id="KW-0378">Hydrolase</keyword>
<evidence type="ECO:0000256" key="1">
    <source>
        <dbReference type="ARBA" id="ARBA00006763"/>
    </source>
</evidence>
<proteinExistence type="inferred from homology"/>
<name>A0A0E0HJ51_ORYNI</name>
<evidence type="ECO:0000313" key="8">
    <source>
        <dbReference type="EnsemblPlants" id="ONIVA05G29620.1"/>
    </source>
</evidence>
<keyword evidence="3" id="KW-0203">Cytokinin biosynthesis</keyword>
<dbReference type="PANTHER" id="PTHR31223:SF55">
    <property type="entry name" value="CYTOKININ RIBOSIDE 5'-MONOPHOSPHATE PHOSPHORIBOHYDROLASE LOGL8-RELATED"/>
    <property type="match status" value="1"/>
</dbReference>
<dbReference type="FunFam" id="3.40.50.450:FF:000005">
    <property type="entry name" value="CASP-like protein"/>
    <property type="match status" value="1"/>
</dbReference>
<dbReference type="HOGENOM" id="CLU_058336_2_2_1"/>
<dbReference type="OMA" id="EYVPEHD"/>
<evidence type="ECO:0000256" key="4">
    <source>
        <dbReference type="ARBA" id="ARBA00022801"/>
    </source>
</evidence>
<dbReference type="EnsemblPlants" id="ONIVA05G29620.1">
    <property type="protein sequence ID" value="ONIVA05G29620.1"/>
    <property type="gene ID" value="ONIVA05G29620"/>
</dbReference>
<evidence type="ECO:0000256" key="2">
    <source>
        <dbReference type="ARBA" id="ARBA00012205"/>
    </source>
</evidence>
<dbReference type="GO" id="GO:0005829">
    <property type="term" value="C:cytosol"/>
    <property type="evidence" value="ECO:0007669"/>
    <property type="project" value="TreeGrafter"/>
</dbReference>
<evidence type="ECO:0000313" key="9">
    <source>
        <dbReference type="Proteomes" id="UP000006591"/>
    </source>
</evidence>
<dbReference type="InterPro" id="IPR031100">
    <property type="entry name" value="LOG_fam"/>
</dbReference>
<comment type="similarity">
    <text evidence="1">Belongs to the LOG family.</text>
</comment>
<organism evidence="8">
    <name type="scientific">Oryza nivara</name>
    <name type="common">Indian wild rice</name>
    <name type="synonym">Oryza sativa f. spontanea</name>
    <dbReference type="NCBI Taxonomy" id="4536"/>
    <lineage>
        <taxon>Eukaryota</taxon>
        <taxon>Viridiplantae</taxon>
        <taxon>Streptophyta</taxon>
        <taxon>Embryophyta</taxon>
        <taxon>Tracheophyta</taxon>
        <taxon>Spermatophyta</taxon>
        <taxon>Magnoliopsida</taxon>
        <taxon>Liliopsida</taxon>
        <taxon>Poales</taxon>
        <taxon>Poaceae</taxon>
        <taxon>BOP clade</taxon>
        <taxon>Oryzoideae</taxon>
        <taxon>Oryzeae</taxon>
        <taxon>Oryzinae</taxon>
        <taxon>Oryza</taxon>
    </lineage>
</organism>
<dbReference type="InterPro" id="IPR005269">
    <property type="entry name" value="LOG"/>
</dbReference>
<dbReference type="PANTHER" id="PTHR31223">
    <property type="entry name" value="LOG FAMILY PROTEIN YJL055W"/>
    <property type="match status" value="1"/>
</dbReference>
<dbReference type="SUPFAM" id="SSF102405">
    <property type="entry name" value="MCP/YpsA-like"/>
    <property type="match status" value="1"/>
</dbReference>
<dbReference type="GO" id="GO:0009691">
    <property type="term" value="P:cytokinin biosynthetic process"/>
    <property type="evidence" value="ECO:0007669"/>
    <property type="project" value="UniProtKB-KW"/>
</dbReference>
<evidence type="ECO:0000256" key="7">
    <source>
        <dbReference type="SAM" id="MobiDB-lite"/>
    </source>
</evidence>
<evidence type="ECO:0000256" key="5">
    <source>
        <dbReference type="ARBA" id="ARBA00047718"/>
    </source>
</evidence>
<dbReference type="Gene3D" id="3.40.50.450">
    <property type="match status" value="1"/>
</dbReference>
<dbReference type="AlphaFoldDB" id="A0A0E0HJ51"/>
<dbReference type="GO" id="GO:0016799">
    <property type="term" value="F:hydrolase activity, hydrolyzing N-glycosyl compounds"/>
    <property type="evidence" value="ECO:0007669"/>
    <property type="project" value="TreeGrafter"/>
</dbReference>
<sequence>MRESTVGLQRGRCRGRKQKEEEGKKKKRAEASASSEGRKKGLVGPTSTATPINARHGKTDGFVLRSPHTSDTGTPLHPCLGRKTRATMTLAAAAEAEAPAPTHAFAIAAEEVAMEPLSTATAPAAMEEESSSSGGGGGVGERRSRFRRICVYCGSAKGKKPSYQDAAVDLGKELVERGIDLVYGGGSIGLMGLVSHAVHAGGRHVIGIIPKSLMPREVTGEPVGEVRAVSGMHERKAEMARFADAFIALPVIDPYPKMLGGYGTLEELLEVITWAQLGIHKKPVGLLNVDGFYNPLLSFIDLAVNEGFITEEARRIIISAPTAKELVMKLEDYVPEYSIGLVWEDQNQKQNNLVPELDSGITSS</sequence>
<comment type="catalytic activity">
    <reaction evidence="5">
        <text>N(6)-(dimethylallyl)adenosine 5'-phosphate + H2O = N(6)-dimethylallyladenine + D-ribose 5-phosphate</text>
        <dbReference type="Rhea" id="RHEA:48560"/>
        <dbReference type="ChEBI" id="CHEBI:15377"/>
        <dbReference type="ChEBI" id="CHEBI:17660"/>
        <dbReference type="ChEBI" id="CHEBI:57526"/>
        <dbReference type="ChEBI" id="CHEBI:78346"/>
        <dbReference type="EC" id="3.2.2.n1"/>
    </reaction>
</comment>
<comment type="catalytic activity">
    <reaction evidence="6">
        <text>9-ribosyl-trans-zeatin 5'-phosphate + H2O = trans-zeatin + D-ribose 5-phosphate</text>
        <dbReference type="Rhea" id="RHEA:48564"/>
        <dbReference type="ChEBI" id="CHEBI:15377"/>
        <dbReference type="ChEBI" id="CHEBI:16522"/>
        <dbReference type="ChEBI" id="CHEBI:78346"/>
        <dbReference type="ChEBI" id="CHEBI:87947"/>
        <dbReference type="EC" id="3.2.2.n1"/>
    </reaction>
</comment>
<dbReference type="Pfam" id="PF03641">
    <property type="entry name" value="Lysine_decarbox"/>
    <property type="match status" value="1"/>
</dbReference>
<evidence type="ECO:0000256" key="3">
    <source>
        <dbReference type="ARBA" id="ARBA00022712"/>
    </source>
</evidence>
<keyword evidence="9" id="KW-1185">Reference proteome</keyword>
<feature type="region of interest" description="Disordered" evidence="7">
    <location>
        <begin position="120"/>
        <end position="141"/>
    </location>
</feature>